<proteinExistence type="predicted"/>
<dbReference type="InterPro" id="IPR013196">
    <property type="entry name" value="HTH_11"/>
</dbReference>
<dbReference type="InterPro" id="IPR036388">
    <property type="entry name" value="WH-like_DNA-bd_sf"/>
</dbReference>
<dbReference type="EMBL" id="CP147251">
    <property type="protein sequence ID" value="WYJ75952.1"/>
    <property type="molecule type" value="Genomic_DNA"/>
</dbReference>
<keyword evidence="2" id="KW-0804">Transcription</keyword>
<evidence type="ECO:0008006" key="7">
    <source>
        <dbReference type="Google" id="ProtNLM"/>
    </source>
</evidence>
<dbReference type="Proteomes" id="UP000664701">
    <property type="component" value="Chromosome"/>
</dbReference>
<sequence>MKKLTFREIKLLNILLTQEFVSAEELMQASNISLRTLHAEISFINDALAKQSPDIQIINQRGKGYALDYPMEQINWIEKLNRHCKNYLNVSLNKRFSENLRIAFICREFFATREYTKIEDIALAMNVSVATVNKDMRAVRHFLKFYGLSLQSMPYYGMIIEGQEQAIRSCMIDLLDIYSYSEAPLFFEMSLEQYGLRKEEVLKVMAQARSVLAATNYPLTDSGFRRVIKYLLIFPLREGLQSTLSEKESQLIRQLPTYALAQQLLPLTIPQEIEIFALFLFNNSEVSQWTDETVKLLLPEVSAMHQRIMQRIYQQYGLQLTAYPDFSNYLLQFFYQFQLRKTYHFTELEVLRSTQHVVKKFSSSVALASTIYCELPQWQEADFYDRLFFDFVMHLYNLACRLKNEYELTRIIIINEGGKIANETLMNKLKQYSQYNVHYHYHYFYELENLDFKNYDFVFLSEAYHYDTSKIPIPTLTFDFFLSHNFVSLLWSRVFVSKRKFGSVINYLVHPQIIELTGTFSEIVLQISDYLWRLPNYHPDMPQETFQKFIEMVINTADYSHPSVNKLLNLFATEAMEDRYFIFRFAEPVFVRGKKISSLQFVFLDISKGLLEIKNGDSQFRRYVQQ</sequence>
<gene>
    <name evidence="5" type="ORF">DOK78_000540</name>
</gene>
<dbReference type="Gene3D" id="1.10.10.10">
    <property type="entry name" value="Winged helix-like DNA-binding domain superfamily/Winged helix DNA-binding domain"/>
    <property type="match status" value="1"/>
</dbReference>
<name>A0ABZ2SKC6_9ENTE</name>
<dbReference type="InterPro" id="IPR050661">
    <property type="entry name" value="BglG_antiterminators"/>
</dbReference>
<protein>
    <recommendedName>
        <fullName evidence="7">HTH domain-containing protein</fullName>
    </recommendedName>
</protein>
<accession>A0ABZ2SKC6</accession>
<evidence type="ECO:0000313" key="6">
    <source>
        <dbReference type="Proteomes" id="UP000664701"/>
    </source>
</evidence>
<keyword evidence="1" id="KW-0805">Transcription regulation</keyword>
<reference evidence="5 6" key="1">
    <citation type="submission" date="2021-03" db="EMBL/GenBank/DDBJ databases">
        <authorList>
            <person name="Gilmore M.S."/>
            <person name="Schwartzman J."/>
            <person name="Van Tyne D."/>
            <person name="Martin M."/>
            <person name="Earl A.M."/>
            <person name="Manson A.L."/>
            <person name="Straub T."/>
            <person name="Salamzade R."/>
            <person name="Saavedra J."/>
            <person name="Lebreton F."/>
            <person name="Prichula J."/>
            <person name="Schaufler K."/>
            <person name="Gaca A."/>
            <person name="Sgardioli B."/>
            <person name="Wagenaar J."/>
            <person name="Strong T."/>
        </authorList>
    </citation>
    <scope>NUCLEOTIDE SEQUENCE [LARGE SCALE GENOMIC DNA]</scope>
    <source>
        <strain evidence="5 6">DIV2402</strain>
    </source>
</reference>
<dbReference type="RefSeq" id="WP_207942015.1">
    <property type="nucleotide sequence ID" value="NZ_CP147251.1"/>
</dbReference>
<reference evidence="5 6" key="2">
    <citation type="submission" date="2024-03" db="EMBL/GenBank/DDBJ databases">
        <title>The Genome Sequence of Enterococcus sp. DIV2402.</title>
        <authorList>
            <consortium name="The Broad Institute Genomics Platform"/>
            <consortium name="The Broad Institute Microbial Omics Core"/>
            <consortium name="The Broad Institute Genomic Center for Infectious Diseases"/>
            <person name="Earl A."/>
            <person name="Manson A."/>
            <person name="Gilmore M."/>
            <person name="Schwartman J."/>
            <person name="Shea T."/>
            <person name="Abouelleil A."/>
            <person name="Cao P."/>
            <person name="Chapman S."/>
            <person name="Cusick C."/>
            <person name="Young S."/>
            <person name="Neafsey D."/>
            <person name="Nusbaum C."/>
            <person name="Birren B."/>
        </authorList>
    </citation>
    <scope>NUCLEOTIDE SEQUENCE [LARGE SCALE GENOMIC DNA]</scope>
    <source>
        <strain evidence="5 6">DIV2402</strain>
    </source>
</reference>
<dbReference type="PANTHER" id="PTHR30185">
    <property type="entry name" value="CRYPTIC BETA-GLUCOSIDE BGL OPERON ANTITERMINATOR"/>
    <property type="match status" value="1"/>
</dbReference>
<keyword evidence="6" id="KW-1185">Reference proteome</keyword>
<dbReference type="Pfam" id="PF08279">
    <property type="entry name" value="HTH_11"/>
    <property type="match status" value="1"/>
</dbReference>
<organism evidence="5 6">
    <name type="scientific">Candidatus Enterococcus lowellii</name>
    <dbReference type="NCBI Taxonomy" id="2230877"/>
    <lineage>
        <taxon>Bacteria</taxon>
        <taxon>Bacillati</taxon>
        <taxon>Bacillota</taxon>
        <taxon>Bacilli</taxon>
        <taxon>Lactobacillales</taxon>
        <taxon>Enterococcaceae</taxon>
        <taxon>Enterococcus</taxon>
    </lineage>
</organism>
<evidence type="ECO:0000259" key="4">
    <source>
        <dbReference type="Pfam" id="PF08279"/>
    </source>
</evidence>
<feature type="domain" description="Mga helix-turn-helix" evidence="3">
    <location>
        <begin position="105"/>
        <end position="174"/>
    </location>
</feature>
<evidence type="ECO:0000256" key="1">
    <source>
        <dbReference type="ARBA" id="ARBA00023015"/>
    </source>
</evidence>
<feature type="domain" description="Helix-turn-helix type 11" evidence="4">
    <location>
        <begin position="7"/>
        <end position="65"/>
    </location>
</feature>
<dbReference type="PANTHER" id="PTHR30185:SF18">
    <property type="entry name" value="TRANSCRIPTIONAL REGULATOR MTLR"/>
    <property type="match status" value="1"/>
</dbReference>
<dbReference type="InterPro" id="IPR007737">
    <property type="entry name" value="Mga_HTH"/>
</dbReference>
<dbReference type="Pfam" id="PF05043">
    <property type="entry name" value="Mga"/>
    <property type="match status" value="1"/>
</dbReference>
<evidence type="ECO:0000259" key="3">
    <source>
        <dbReference type="Pfam" id="PF05043"/>
    </source>
</evidence>
<evidence type="ECO:0000256" key="2">
    <source>
        <dbReference type="ARBA" id="ARBA00023163"/>
    </source>
</evidence>
<evidence type="ECO:0000313" key="5">
    <source>
        <dbReference type="EMBL" id="WYJ75952.1"/>
    </source>
</evidence>